<dbReference type="InterPro" id="IPR036388">
    <property type="entry name" value="WH-like_DNA-bd_sf"/>
</dbReference>
<dbReference type="Proteomes" id="UP000732619">
    <property type="component" value="Unassembled WGS sequence"/>
</dbReference>
<name>A0A8T3VQ51_METOL</name>
<comment type="caution">
    <text evidence="1">The sequence shown here is derived from an EMBL/GenBank/DDBJ whole genome shotgun (WGS) entry which is preliminary data.</text>
</comment>
<evidence type="ECO:0000313" key="2">
    <source>
        <dbReference type="Proteomes" id="UP000732619"/>
    </source>
</evidence>
<dbReference type="InterPro" id="IPR036390">
    <property type="entry name" value="WH_DNA-bd_sf"/>
</dbReference>
<protein>
    <submittedName>
        <fullName evidence="1">Uncharacterized protein</fullName>
    </submittedName>
</protein>
<proteinExistence type="predicted"/>
<dbReference type="Gene3D" id="1.10.10.10">
    <property type="entry name" value="Winged helix-like DNA-binding domain superfamily/Winged helix DNA-binding domain"/>
    <property type="match status" value="1"/>
</dbReference>
<accession>A0A8T3VQ51</accession>
<dbReference type="EMBL" id="SUTG01000008">
    <property type="protein sequence ID" value="MBE6512110.1"/>
    <property type="molecule type" value="Genomic_DNA"/>
</dbReference>
<evidence type="ECO:0000313" key="1">
    <source>
        <dbReference type="EMBL" id="MBE6512110.1"/>
    </source>
</evidence>
<dbReference type="SUPFAM" id="SSF46785">
    <property type="entry name" value="Winged helix' DNA-binding domain"/>
    <property type="match status" value="1"/>
</dbReference>
<organism evidence="1 2">
    <name type="scientific">Methanobrevibacter olleyae</name>
    <dbReference type="NCBI Taxonomy" id="294671"/>
    <lineage>
        <taxon>Archaea</taxon>
        <taxon>Methanobacteriati</taxon>
        <taxon>Methanobacteriota</taxon>
        <taxon>Methanomada group</taxon>
        <taxon>Methanobacteria</taxon>
        <taxon>Methanobacteriales</taxon>
        <taxon>Methanobacteriaceae</taxon>
        <taxon>Methanobrevibacter</taxon>
    </lineage>
</organism>
<reference evidence="1" key="1">
    <citation type="submission" date="2019-04" db="EMBL/GenBank/DDBJ databases">
        <title>Evolution of Biomass-Degrading Anaerobic Consortia Revealed by Metagenomics.</title>
        <authorList>
            <person name="Peng X."/>
        </authorList>
    </citation>
    <scope>NUCLEOTIDE SEQUENCE</scope>
    <source>
        <strain evidence="1">SIG14</strain>
    </source>
</reference>
<sequence>MSKQEQKIITTLLDGPLRRVDIARTLNVTNGGIGASLNNLLNKGLIVYEESRYAVSDRILSAWLKNEYGRRGVYPYRDF</sequence>
<dbReference type="AlphaFoldDB" id="A0A8T3VQ51"/>
<gene>
    <name evidence="1" type="ORF">E7Z75_03010</name>
</gene>